<feature type="region of interest" description="Disordered" evidence="1">
    <location>
        <begin position="79"/>
        <end position="117"/>
    </location>
</feature>
<name>A0ABD1DAN4_CULPP</name>
<feature type="compositionally biased region" description="Basic and acidic residues" evidence="1">
    <location>
        <begin position="96"/>
        <end position="106"/>
    </location>
</feature>
<comment type="caution">
    <text evidence="2">The sequence shown here is derived from an EMBL/GenBank/DDBJ whole genome shotgun (WGS) entry which is preliminary data.</text>
</comment>
<feature type="compositionally biased region" description="Basic and acidic residues" evidence="1">
    <location>
        <begin position="79"/>
        <end position="89"/>
    </location>
</feature>
<evidence type="ECO:0000256" key="1">
    <source>
        <dbReference type="SAM" id="MobiDB-lite"/>
    </source>
</evidence>
<evidence type="ECO:0000313" key="2">
    <source>
        <dbReference type="EMBL" id="KAL1396673.1"/>
    </source>
</evidence>
<dbReference type="AlphaFoldDB" id="A0ABD1DAN4"/>
<gene>
    <name evidence="2" type="ORF">pipiens_010360</name>
</gene>
<protein>
    <submittedName>
        <fullName evidence="2">Uncharacterized protein</fullName>
    </submittedName>
</protein>
<proteinExistence type="predicted"/>
<dbReference type="Proteomes" id="UP001562425">
    <property type="component" value="Unassembled WGS sequence"/>
</dbReference>
<dbReference type="EMBL" id="JBEHCU010006616">
    <property type="protein sequence ID" value="KAL1396673.1"/>
    <property type="molecule type" value="Genomic_DNA"/>
</dbReference>
<accession>A0ABD1DAN4</accession>
<evidence type="ECO:0000313" key="3">
    <source>
        <dbReference type="Proteomes" id="UP001562425"/>
    </source>
</evidence>
<reference evidence="2 3" key="1">
    <citation type="submission" date="2024-05" db="EMBL/GenBank/DDBJ databases">
        <title>Culex pipiens pipiens assembly and annotation.</title>
        <authorList>
            <person name="Alout H."/>
            <person name="Durand T."/>
        </authorList>
    </citation>
    <scope>NUCLEOTIDE SEQUENCE [LARGE SCALE GENOMIC DNA]</scope>
    <source>
        <strain evidence="2">HA-2024</strain>
        <tissue evidence="2">Whole body</tissue>
    </source>
</reference>
<sequence>MENTNRPEMYFCNLSSAEKCILDLQLSEVFKAVVHFSTALNVIFLYTLPSCGFYIRESLEMGLPDDPLPYFNPVCRKDDAHRQDHDGSRHGAQVDTGEHRDGRERAAPGTARKRKTI</sequence>
<keyword evidence="3" id="KW-1185">Reference proteome</keyword>
<organism evidence="2 3">
    <name type="scientific">Culex pipiens pipiens</name>
    <name type="common">Northern house mosquito</name>
    <dbReference type="NCBI Taxonomy" id="38569"/>
    <lineage>
        <taxon>Eukaryota</taxon>
        <taxon>Metazoa</taxon>
        <taxon>Ecdysozoa</taxon>
        <taxon>Arthropoda</taxon>
        <taxon>Hexapoda</taxon>
        <taxon>Insecta</taxon>
        <taxon>Pterygota</taxon>
        <taxon>Neoptera</taxon>
        <taxon>Endopterygota</taxon>
        <taxon>Diptera</taxon>
        <taxon>Nematocera</taxon>
        <taxon>Culicoidea</taxon>
        <taxon>Culicidae</taxon>
        <taxon>Culicinae</taxon>
        <taxon>Culicini</taxon>
        <taxon>Culex</taxon>
        <taxon>Culex</taxon>
    </lineage>
</organism>